<organism evidence="1 2">
    <name type="scientific">Clunio marinus</name>
    <dbReference type="NCBI Taxonomy" id="568069"/>
    <lineage>
        <taxon>Eukaryota</taxon>
        <taxon>Metazoa</taxon>
        <taxon>Ecdysozoa</taxon>
        <taxon>Arthropoda</taxon>
        <taxon>Hexapoda</taxon>
        <taxon>Insecta</taxon>
        <taxon>Pterygota</taxon>
        <taxon>Neoptera</taxon>
        <taxon>Endopterygota</taxon>
        <taxon>Diptera</taxon>
        <taxon>Nematocera</taxon>
        <taxon>Chironomoidea</taxon>
        <taxon>Chironomidae</taxon>
        <taxon>Clunio</taxon>
    </lineage>
</organism>
<dbReference type="EMBL" id="CVRI01000034">
    <property type="protein sequence ID" value="CRK92652.1"/>
    <property type="molecule type" value="Genomic_DNA"/>
</dbReference>
<accession>A0A1J1HZ99</accession>
<reference evidence="1 2" key="1">
    <citation type="submission" date="2015-04" db="EMBL/GenBank/DDBJ databases">
        <authorList>
            <person name="Syromyatnikov M.Y."/>
            <person name="Popov V.N."/>
        </authorList>
    </citation>
    <scope>NUCLEOTIDE SEQUENCE [LARGE SCALE GENOMIC DNA]</scope>
</reference>
<protein>
    <submittedName>
        <fullName evidence="1">CLUMA_CG006209, isoform A</fullName>
    </submittedName>
</protein>
<evidence type="ECO:0000313" key="2">
    <source>
        <dbReference type="Proteomes" id="UP000183832"/>
    </source>
</evidence>
<sequence>MEMTTWHSKVPPKKLFLHNSQFKARNISLIDLLQLLDMYLCKGKQVMENSYKLMNIFNKEIQLFYVK</sequence>
<keyword evidence="2" id="KW-1185">Reference proteome</keyword>
<dbReference type="Proteomes" id="UP000183832">
    <property type="component" value="Unassembled WGS sequence"/>
</dbReference>
<gene>
    <name evidence="1" type="ORF">CLUMA_CG006209</name>
</gene>
<name>A0A1J1HZ99_9DIPT</name>
<proteinExistence type="predicted"/>
<evidence type="ECO:0000313" key="1">
    <source>
        <dbReference type="EMBL" id="CRK92652.1"/>
    </source>
</evidence>
<dbReference type="AlphaFoldDB" id="A0A1J1HZ99"/>